<evidence type="ECO:0000256" key="6">
    <source>
        <dbReference type="ARBA" id="ARBA00023159"/>
    </source>
</evidence>
<protein>
    <recommendedName>
        <fullName evidence="3">Ell-associated factor Eaf</fullName>
    </recommendedName>
</protein>
<evidence type="ECO:0000256" key="3">
    <source>
        <dbReference type="ARBA" id="ARBA00021452"/>
    </source>
</evidence>
<evidence type="ECO:0000256" key="4">
    <source>
        <dbReference type="ARBA" id="ARBA00022553"/>
    </source>
</evidence>
<dbReference type="PANTHER" id="PTHR15970">
    <property type="entry name" value="ELL-ASSOCIATED FACTOR EAF"/>
    <property type="match status" value="1"/>
</dbReference>
<dbReference type="PANTHER" id="PTHR15970:SF2">
    <property type="entry name" value="ELL-ASSOCIATED FACTOR EAF"/>
    <property type="match status" value="1"/>
</dbReference>
<comment type="subcellular location">
    <subcellularLocation>
        <location evidence="1">Nucleus</location>
    </subcellularLocation>
</comment>
<name>A0A9P1I8U4_9PELO</name>
<keyword evidence="5" id="KW-0805">Transcription regulation</keyword>
<comment type="similarity">
    <text evidence="2">Belongs to the EAF family.</text>
</comment>
<evidence type="ECO:0000313" key="12">
    <source>
        <dbReference type="EMBL" id="CAI5439729.1"/>
    </source>
</evidence>
<keyword evidence="13" id="KW-1185">Reference proteome</keyword>
<keyword evidence="7" id="KW-0804">Transcription</keyword>
<dbReference type="Pfam" id="PF09816">
    <property type="entry name" value="EAF"/>
    <property type="match status" value="1"/>
</dbReference>
<keyword evidence="4" id="KW-0597">Phosphoprotein</keyword>
<keyword evidence="8" id="KW-0539">Nucleus</keyword>
<evidence type="ECO:0000256" key="7">
    <source>
        <dbReference type="ARBA" id="ARBA00023163"/>
    </source>
</evidence>
<gene>
    <name evidence="12" type="ORF">CAMP_LOCUS2366</name>
</gene>
<reference evidence="12" key="1">
    <citation type="submission" date="2022-11" db="EMBL/GenBank/DDBJ databases">
        <authorList>
            <person name="Kikuchi T."/>
        </authorList>
    </citation>
    <scope>NUCLEOTIDE SEQUENCE</scope>
    <source>
        <strain evidence="12">PS1010</strain>
    </source>
</reference>
<organism evidence="12 13">
    <name type="scientific">Caenorhabditis angaria</name>
    <dbReference type="NCBI Taxonomy" id="860376"/>
    <lineage>
        <taxon>Eukaryota</taxon>
        <taxon>Metazoa</taxon>
        <taxon>Ecdysozoa</taxon>
        <taxon>Nematoda</taxon>
        <taxon>Chromadorea</taxon>
        <taxon>Rhabditida</taxon>
        <taxon>Rhabditina</taxon>
        <taxon>Rhabditomorpha</taxon>
        <taxon>Rhabditoidea</taxon>
        <taxon>Rhabditidae</taxon>
        <taxon>Peloderinae</taxon>
        <taxon>Caenorhabditis</taxon>
    </lineage>
</organism>
<evidence type="ECO:0000313" key="13">
    <source>
        <dbReference type="Proteomes" id="UP001152747"/>
    </source>
</evidence>
<sequence>MGDIPCGTYTVELGKSFQDPKKKPSSSQELYTSIKYDFKPSSVSDQPETYIAVGNNGDVHVALDPENLTVFKGAKKEAKKECYLFFDSRTNTVRLEQISSNIQVKKTRDLDPATEQALRTGIERLRTSENAAASAPMENNHLPTISPPKKERKESSSSSSSASSGSGSDSSSDESDDDKNKNDDDGSSDDDSELLEKLAAKPQTSSIPPRDYHPPHHHNISMPNITTTRHNAPDCQQLGLNLSESSDED</sequence>
<dbReference type="GO" id="GO:0003711">
    <property type="term" value="F:transcription elongation factor activity"/>
    <property type="evidence" value="ECO:0007669"/>
    <property type="project" value="TreeGrafter"/>
</dbReference>
<proteinExistence type="inferred from homology"/>
<evidence type="ECO:0000256" key="5">
    <source>
        <dbReference type="ARBA" id="ARBA00023015"/>
    </source>
</evidence>
<feature type="domain" description="Transcription elongation factor Eaf N-terminal" evidence="11">
    <location>
        <begin position="9"/>
        <end position="109"/>
    </location>
</feature>
<evidence type="ECO:0000256" key="2">
    <source>
        <dbReference type="ARBA" id="ARBA00007798"/>
    </source>
</evidence>
<dbReference type="EMBL" id="CANHGI010000001">
    <property type="protein sequence ID" value="CAI5439729.1"/>
    <property type="molecule type" value="Genomic_DNA"/>
</dbReference>
<evidence type="ECO:0000256" key="1">
    <source>
        <dbReference type="ARBA" id="ARBA00004123"/>
    </source>
</evidence>
<dbReference type="InterPro" id="IPR027093">
    <property type="entry name" value="EAF_fam"/>
</dbReference>
<dbReference type="InterPro" id="IPR019194">
    <property type="entry name" value="Tscrpt_elong_fac_Eaf_N"/>
</dbReference>
<dbReference type="GO" id="GO:0032783">
    <property type="term" value="C:super elongation complex"/>
    <property type="evidence" value="ECO:0007669"/>
    <property type="project" value="InterPro"/>
</dbReference>
<dbReference type="OrthoDB" id="125903at2759"/>
<evidence type="ECO:0000256" key="9">
    <source>
        <dbReference type="ARBA" id="ARBA00025617"/>
    </source>
</evidence>
<feature type="region of interest" description="Disordered" evidence="10">
    <location>
        <begin position="129"/>
        <end position="232"/>
    </location>
</feature>
<evidence type="ECO:0000259" key="11">
    <source>
        <dbReference type="Pfam" id="PF09816"/>
    </source>
</evidence>
<accession>A0A9P1I8U4</accession>
<evidence type="ECO:0000256" key="8">
    <source>
        <dbReference type="ARBA" id="ARBA00023242"/>
    </source>
</evidence>
<keyword evidence="6" id="KW-0010">Activator</keyword>
<feature type="compositionally biased region" description="Low complexity" evidence="10">
    <location>
        <begin position="156"/>
        <end position="170"/>
    </location>
</feature>
<dbReference type="GO" id="GO:0006368">
    <property type="term" value="P:transcription elongation by RNA polymerase II"/>
    <property type="evidence" value="ECO:0007669"/>
    <property type="project" value="InterPro"/>
</dbReference>
<dbReference type="AlphaFoldDB" id="A0A9P1I8U4"/>
<evidence type="ECO:0000256" key="10">
    <source>
        <dbReference type="SAM" id="MobiDB-lite"/>
    </source>
</evidence>
<comment type="function">
    <text evidence="9">Promotes transcriptional elongation by Su(Tpl)/ELL. Essential for development.</text>
</comment>
<feature type="compositionally biased region" description="Polar residues" evidence="10">
    <location>
        <begin position="221"/>
        <end position="230"/>
    </location>
</feature>
<dbReference type="Proteomes" id="UP001152747">
    <property type="component" value="Unassembled WGS sequence"/>
</dbReference>
<comment type="caution">
    <text evidence="12">The sequence shown here is derived from an EMBL/GenBank/DDBJ whole genome shotgun (WGS) entry which is preliminary data.</text>
</comment>